<dbReference type="PROSITE" id="PS51195">
    <property type="entry name" value="Q_MOTIF"/>
    <property type="match status" value="1"/>
</dbReference>
<dbReference type="GO" id="GO:0003724">
    <property type="term" value="F:RNA helicase activity"/>
    <property type="evidence" value="ECO:0007669"/>
    <property type="project" value="UniProtKB-EC"/>
</dbReference>
<dbReference type="PROSITE" id="PS51192">
    <property type="entry name" value="HELICASE_ATP_BIND_1"/>
    <property type="match status" value="1"/>
</dbReference>
<dbReference type="CDD" id="cd18787">
    <property type="entry name" value="SF2_C_DEAD"/>
    <property type="match status" value="1"/>
</dbReference>
<evidence type="ECO:0000256" key="4">
    <source>
        <dbReference type="ARBA" id="ARBA00022806"/>
    </source>
</evidence>
<comment type="catalytic activity">
    <reaction evidence="7">
        <text>ATP + H2O = ADP + phosphate + H(+)</text>
        <dbReference type="Rhea" id="RHEA:13065"/>
        <dbReference type="ChEBI" id="CHEBI:15377"/>
        <dbReference type="ChEBI" id="CHEBI:15378"/>
        <dbReference type="ChEBI" id="CHEBI:30616"/>
        <dbReference type="ChEBI" id="CHEBI:43474"/>
        <dbReference type="ChEBI" id="CHEBI:456216"/>
        <dbReference type="EC" id="3.6.4.13"/>
    </reaction>
</comment>
<evidence type="ECO:0000256" key="9">
    <source>
        <dbReference type="RuleBase" id="RU000492"/>
    </source>
</evidence>
<keyword evidence="3 9" id="KW-0378">Hydrolase</keyword>
<feature type="domain" description="Helicase C-terminal" evidence="13">
    <location>
        <begin position="326"/>
        <end position="488"/>
    </location>
</feature>
<evidence type="ECO:0000256" key="11">
    <source>
        <dbReference type="SAM" id="SignalP"/>
    </source>
</evidence>
<evidence type="ECO:0000256" key="7">
    <source>
        <dbReference type="ARBA" id="ARBA00047984"/>
    </source>
</evidence>
<keyword evidence="6" id="KW-0694">RNA-binding</keyword>
<name>A0A7S3Z7Q7_9EUKA</name>
<dbReference type="InterPro" id="IPR014014">
    <property type="entry name" value="RNA_helicase_DEAD_Q_motif"/>
</dbReference>
<dbReference type="GO" id="GO:0005829">
    <property type="term" value="C:cytosol"/>
    <property type="evidence" value="ECO:0007669"/>
    <property type="project" value="TreeGrafter"/>
</dbReference>
<reference evidence="15" key="1">
    <citation type="submission" date="2021-01" db="EMBL/GenBank/DDBJ databases">
        <authorList>
            <person name="Corre E."/>
            <person name="Pelletier E."/>
            <person name="Niang G."/>
            <person name="Scheremetjew M."/>
            <person name="Finn R."/>
            <person name="Kale V."/>
            <person name="Holt S."/>
            <person name="Cochrane G."/>
            <person name="Meng A."/>
            <person name="Brown T."/>
            <person name="Cohen L."/>
        </authorList>
    </citation>
    <scope>NUCLEOTIDE SEQUENCE</scope>
    <source>
        <strain evidence="15">CCCM811</strain>
    </source>
</reference>
<feature type="signal peptide" evidence="11">
    <location>
        <begin position="1"/>
        <end position="30"/>
    </location>
</feature>
<dbReference type="EMBL" id="HBIV01036594">
    <property type="protein sequence ID" value="CAE0674373.1"/>
    <property type="molecule type" value="Transcribed_RNA"/>
</dbReference>
<protein>
    <recommendedName>
        <fullName evidence="1">RNA helicase</fullName>
        <ecNumber evidence="1">3.6.4.13</ecNumber>
    </recommendedName>
</protein>
<keyword evidence="4 9" id="KW-0347">Helicase</keyword>
<evidence type="ECO:0000256" key="10">
    <source>
        <dbReference type="SAM" id="MobiDB-lite"/>
    </source>
</evidence>
<dbReference type="PROSITE" id="PS00039">
    <property type="entry name" value="DEAD_ATP_HELICASE"/>
    <property type="match status" value="1"/>
</dbReference>
<dbReference type="InterPro" id="IPR011545">
    <property type="entry name" value="DEAD/DEAH_box_helicase_dom"/>
</dbReference>
<feature type="short sequence motif" description="Q motif" evidence="8">
    <location>
        <begin position="113"/>
        <end position="141"/>
    </location>
</feature>
<dbReference type="InterPro" id="IPR000629">
    <property type="entry name" value="RNA-helicase_DEAD-box_CS"/>
</dbReference>
<proteinExistence type="inferred from homology"/>
<evidence type="ECO:0000256" key="3">
    <source>
        <dbReference type="ARBA" id="ARBA00022801"/>
    </source>
</evidence>
<keyword evidence="11" id="KW-0732">Signal</keyword>
<feature type="chain" id="PRO_5030643024" description="RNA helicase" evidence="11">
    <location>
        <begin position="31"/>
        <end position="507"/>
    </location>
</feature>
<evidence type="ECO:0000313" key="15">
    <source>
        <dbReference type="EMBL" id="CAE0674373.1"/>
    </source>
</evidence>
<sequence length="507" mass="56197">MPAPSRRPTSRRRGRIIALWGSLFVLACYRLRPGSESLADGAPRKAGSLGYLQRLRGGAEKAVEGLEQLTLETRDMSPPETPTMPAMSGSTPVNAPVIREAKKEGKKKVPRIETFEKMELKDELLRGIYDYGFVKPSIIQQKAILPVAKGSDIIAQSQSGTGKTGAFVIATLQRVDAKRRGVTQALILSPTQHLAQQTQKVMRCIGQYMDIRVHLSAGGANVREDMEALRSGVEVVVGTPGRIIDMLKKGCMQPKDMKLIVLDEADEMLSTGFRDDMYQVFQFLPQDVQVALFSATVPEELKDVISELLRDPVQIRVKKETLTLTGIRQYYVPLRTDSDKLDTLCDLHDQLGAGSQTIIFCKSRRGVDALTDALTKGGYACSSVHGEMPPADRKRIIDKFRKGKTRVLISSDLLARGIDVQTVTTVLNYDLPRDMENYLHRVGRCGRFGRRGVAINFVTERDFNLMEAIESFYNVKFDKLPVDINIQAVLMDKGSVNTRPDPDAAAA</sequence>
<evidence type="ECO:0000256" key="6">
    <source>
        <dbReference type="ARBA" id="ARBA00022884"/>
    </source>
</evidence>
<dbReference type="PROSITE" id="PS51257">
    <property type="entry name" value="PROKAR_LIPOPROTEIN"/>
    <property type="match status" value="1"/>
</dbReference>
<dbReference type="AlphaFoldDB" id="A0A7S3Z7Q7"/>
<dbReference type="FunFam" id="3.40.50.300:FF:000849">
    <property type="entry name" value="ATP-dependent RNA helicase DBP5"/>
    <property type="match status" value="1"/>
</dbReference>
<organism evidence="15">
    <name type="scientific">Lotharella globosa</name>
    <dbReference type="NCBI Taxonomy" id="91324"/>
    <lineage>
        <taxon>Eukaryota</taxon>
        <taxon>Sar</taxon>
        <taxon>Rhizaria</taxon>
        <taxon>Cercozoa</taxon>
        <taxon>Chlorarachniophyceae</taxon>
        <taxon>Lotharella</taxon>
    </lineage>
</organism>
<dbReference type="GO" id="GO:0005524">
    <property type="term" value="F:ATP binding"/>
    <property type="evidence" value="ECO:0007669"/>
    <property type="project" value="UniProtKB-KW"/>
</dbReference>
<feature type="region of interest" description="Disordered" evidence="10">
    <location>
        <begin position="74"/>
        <end position="93"/>
    </location>
</feature>
<dbReference type="PANTHER" id="PTHR47959">
    <property type="entry name" value="ATP-DEPENDENT RNA HELICASE RHLE-RELATED"/>
    <property type="match status" value="1"/>
</dbReference>
<dbReference type="PROSITE" id="PS51194">
    <property type="entry name" value="HELICASE_CTER"/>
    <property type="match status" value="1"/>
</dbReference>
<keyword evidence="5 9" id="KW-0067">ATP-binding</keyword>
<dbReference type="SMART" id="SM00487">
    <property type="entry name" value="DEXDc"/>
    <property type="match status" value="1"/>
</dbReference>
<dbReference type="EC" id="3.6.4.13" evidence="1"/>
<dbReference type="Pfam" id="PF00270">
    <property type="entry name" value="DEAD"/>
    <property type="match status" value="1"/>
</dbReference>
<keyword evidence="2 9" id="KW-0547">Nucleotide-binding</keyword>
<evidence type="ECO:0000259" key="12">
    <source>
        <dbReference type="PROSITE" id="PS51192"/>
    </source>
</evidence>
<gene>
    <name evidence="15" type="ORF">LGLO00237_LOCUS26147</name>
</gene>
<dbReference type="Pfam" id="PF00271">
    <property type="entry name" value="Helicase_C"/>
    <property type="match status" value="1"/>
</dbReference>
<dbReference type="InterPro" id="IPR027417">
    <property type="entry name" value="P-loop_NTPase"/>
</dbReference>
<evidence type="ECO:0000256" key="2">
    <source>
        <dbReference type="ARBA" id="ARBA00022741"/>
    </source>
</evidence>
<dbReference type="InterPro" id="IPR014001">
    <property type="entry name" value="Helicase_ATP-bd"/>
</dbReference>
<evidence type="ECO:0000256" key="5">
    <source>
        <dbReference type="ARBA" id="ARBA00022840"/>
    </source>
</evidence>
<comment type="similarity">
    <text evidence="9">Belongs to the DEAD box helicase family.</text>
</comment>
<dbReference type="PANTHER" id="PTHR47959:SF1">
    <property type="entry name" value="ATP-DEPENDENT RNA HELICASE DBPA"/>
    <property type="match status" value="1"/>
</dbReference>
<evidence type="ECO:0000259" key="13">
    <source>
        <dbReference type="PROSITE" id="PS51194"/>
    </source>
</evidence>
<accession>A0A7S3Z7Q7</accession>
<evidence type="ECO:0000256" key="1">
    <source>
        <dbReference type="ARBA" id="ARBA00012552"/>
    </source>
</evidence>
<dbReference type="Gene3D" id="3.40.50.300">
    <property type="entry name" value="P-loop containing nucleotide triphosphate hydrolases"/>
    <property type="match status" value="2"/>
</dbReference>
<evidence type="ECO:0000256" key="8">
    <source>
        <dbReference type="PROSITE-ProRule" id="PRU00552"/>
    </source>
</evidence>
<dbReference type="GO" id="GO:0016787">
    <property type="term" value="F:hydrolase activity"/>
    <property type="evidence" value="ECO:0007669"/>
    <property type="project" value="UniProtKB-KW"/>
</dbReference>
<dbReference type="SUPFAM" id="SSF52540">
    <property type="entry name" value="P-loop containing nucleoside triphosphate hydrolases"/>
    <property type="match status" value="1"/>
</dbReference>
<feature type="domain" description="Helicase ATP-binding" evidence="12">
    <location>
        <begin position="144"/>
        <end position="315"/>
    </location>
</feature>
<dbReference type="InterPro" id="IPR050079">
    <property type="entry name" value="DEAD_box_RNA_helicase"/>
</dbReference>
<dbReference type="InterPro" id="IPR001650">
    <property type="entry name" value="Helicase_C-like"/>
</dbReference>
<feature type="domain" description="DEAD-box RNA helicase Q" evidence="14">
    <location>
        <begin position="113"/>
        <end position="141"/>
    </location>
</feature>
<evidence type="ECO:0000259" key="14">
    <source>
        <dbReference type="PROSITE" id="PS51195"/>
    </source>
</evidence>
<dbReference type="SMART" id="SM00490">
    <property type="entry name" value="HELICc"/>
    <property type="match status" value="1"/>
</dbReference>
<dbReference type="GO" id="GO:0003723">
    <property type="term" value="F:RNA binding"/>
    <property type="evidence" value="ECO:0007669"/>
    <property type="project" value="UniProtKB-KW"/>
</dbReference>